<feature type="region of interest" description="Disordered" evidence="1">
    <location>
        <begin position="159"/>
        <end position="180"/>
    </location>
</feature>
<keyword evidence="3" id="KW-1185">Reference proteome</keyword>
<reference evidence="2 3" key="1">
    <citation type="submission" date="2020-08" db="EMBL/GenBank/DDBJ databases">
        <title>Genomic Encyclopedia of Type Strains, Phase IV (KMG-IV): sequencing the most valuable type-strain genomes for metagenomic binning, comparative biology and taxonomic classification.</title>
        <authorList>
            <person name="Goeker M."/>
        </authorList>
    </citation>
    <scope>NUCLEOTIDE SEQUENCE [LARGE SCALE GENOMIC DNA]</scope>
    <source>
        <strain evidence="2 3">DSM 11099</strain>
    </source>
</reference>
<dbReference type="EMBL" id="JACHEU010000002">
    <property type="protein sequence ID" value="MBB6013478.1"/>
    <property type="molecule type" value="Genomic_DNA"/>
</dbReference>
<evidence type="ECO:0000313" key="3">
    <source>
        <dbReference type="Proteomes" id="UP000533306"/>
    </source>
</evidence>
<evidence type="ECO:0000256" key="1">
    <source>
        <dbReference type="SAM" id="MobiDB-lite"/>
    </source>
</evidence>
<sequence>MEEDFFTPEQIEHLSQTEVRCDFLVKFDFLSGPYCAWNGNTDLPALDGNTYRPMYGFGQIDGLGLAGPGTTSEAITLGLDGLPDMPLDFLGKALAETKEVDQRMVTVSLQLFDPDWQCVSVPIPLFFGFMQPPKVSRSEMQGVEGAVQSVSLTAENVFFGRSRPPHGRNTDRDQQARSPGDKFFGFVASLLNKKITYPSY</sequence>
<organism evidence="2 3">
    <name type="scientific">Aquamicrobium lusatiense</name>
    <dbReference type="NCBI Taxonomy" id="89772"/>
    <lineage>
        <taxon>Bacteria</taxon>
        <taxon>Pseudomonadati</taxon>
        <taxon>Pseudomonadota</taxon>
        <taxon>Alphaproteobacteria</taxon>
        <taxon>Hyphomicrobiales</taxon>
        <taxon>Phyllobacteriaceae</taxon>
        <taxon>Aquamicrobium</taxon>
    </lineage>
</organism>
<dbReference type="Proteomes" id="UP000533306">
    <property type="component" value="Unassembled WGS sequence"/>
</dbReference>
<dbReference type="AlphaFoldDB" id="A0A7W9S5R9"/>
<evidence type="ECO:0000313" key="2">
    <source>
        <dbReference type="EMBL" id="MBB6013478.1"/>
    </source>
</evidence>
<protein>
    <submittedName>
        <fullName evidence="2">Uncharacterized protein</fullName>
    </submittedName>
</protein>
<name>A0A7W9S5R9_9HYPH</name>
<dbReference type="RefSeq" id="WP_183831685.1">
    <property type="nucleotide sequence ID" value="NZ_JACHEU010000002.1"/>
</dbReference>
<proteinExistence type="predicted"/>
<comment type="caution">
    <text evidence="2">The sequence shown here is derived from an EMBL/GenBank/DDBJ whole genome shotgun (WGS) entry which is preliminary data.</text>
</comment>
<gene>
    <name evidence="2" type="ORF">HNR59_002867</name>
</gene>
<accession>A0A7W9S5R9</accession>